<reference evidence="1" key="1">
    <citation type="submission" date="2022-12" db="EMBL/GenBank/DDBJ databases">
        <title>Chromosome-Level Genome Assembly of Japanese Cedar (Cryptomeriajaponica D. Don).</title>
        <authorList>
            <person name="Fujino T."/>
            <person name="Yamaguchi K."/>
            <person name="Yokoyama T."/>
            <person name="Hamanaka T."/>
            <person name="Harazono Y."/>
            <person name="Kamada H."/>
            <person name="Kobayashi W."/>
            <person name="Ujino-Ihara T."/>
            <person name="Uchiyama K."/>
            <person name="Matsumoto A."/>
            <person name="Izuno A."/>
            <person name="Tsumura Y."/>
            <person name="Toyoda A."/>
            <person name="Shigenobu S."/>
            <person name="Moriguchi Y."/>
            <person name="Ueno S."/>
            <person name="Kasahara M."/>
        </authorList>
    </citation>
    <scope>NUCLEOTIDE SEQUENCE</scope>
</reference>
<name>A0AAD3NU72_CRYJA</name>
<keyword evidence="2" id="KW-1185">Reference proteome</keyword>
<dbReference type="InterPro" id="IPR006886">
    <property type="entry name" value="RNA_pol_III_Rpc5"/>
</dbReference>
<dbReference type="GO" id="GO:0042797">
    <property type="term" value="P:tRNA transcription by RNA polymerase III"/>
    <property type="evidence" value="ECO:0007669"/>
    <property type="project" value="TreeGrafter"/>
</dbReference>
<comment type="caution">
    <text evidence="1">The sequence shown here is derived from an EMBL/GenBank/DDBJ whole genome shotgun (WGS) entry which is preliminary data.</text>
</comment>
<dbReference type="PANTHER" id="PTHR12069">
    <property type="entry name" value="DNA-DIRECTED RNA POLYMERASES III 80 KDA POLYPEPTIDE RNA POLYMERASE III SUBUNIT 5"/>
    <property type="match status" value="1"/>
</dbReference>
<dbReference type="PANTHER" id="PTHR12069:SF0">
    <property type="entry name" value="DNA-DIRECTED RNA POLYMERASE III SUBUNIT RPC5"/>
    <property type="match status" value="1"/>
</dbReference>
<accession>A0AAD3NU72</accession>
<gene>
    <name evidence="1" type="ORF">SUGI_1493140</name>
</gene>
<evidence type="ECO:0008006" key="3">
    <source>
        <dbReference type="Google" id="ProtNLM"/>
    </source>
</evidence>
<dbReference type="EMBL" id="BSEH01000700">
    <property type="protein sequence ID" value="GLJ59117.1"/>
    <property type="molecule type" value="Genomic_DNA"/>
</dbReference>
<organism evidence="1 2">
    <name type="scientific">Cryptomeria japonica</name>
    <name type="common">Japanese cedar</name>
    <name type="synonym">Cupressus japonica</name>
    <dbReference type="NCBI Taxonomy" id="3369"/>
    <lineage>
        <taxon>Eukaryota</taxon>
        <taxon>Viridiplantae</taxon>
        <taxon>Streptophyta</taxon>
        <taxon>Embryophyta</taxon>
        <taxon>Tracheophyta</taxon>
        <taxon>Spermatophyta</taxon>
        <taxon>Pinopsida</taxon>
        <taxon>Pinidae</taxon>
        <taxon>Conifers II</taxon>
        <taxon>Cupressales</taxon>
        <taxon>Cupressaceae</taxon>
        <taxon>Cryptomeria</taxon>
    </lineage>
</organism>
<sequence length="425" mass="49594">MAKQRFDLYIENSMSDETSSLVLMRFPAMQSQFENPEDMIKLSVKPKSLKFKLETLLDQDTNNYCHEQASELLRKSNPKSFASGKVDRNFWSSTKVSVDDGQLFVCKIVDERVVCRPISHLFTMRSDFSHFDLKDEVDPKEEARPISVKFAAPDRPNVFQKSQLNNQETDDPSDDYRVLSYKPAKSEESYDQRITLFGRNKLKVEPDIDAGLEDKKPDIVFLPDIKPKIEKIDQDIYSSEVVNSQQSPRKSVQIRERVKDCLLKAKLVSFEEVYQFVKGYNRYVSDDVQVSNKDLLDSLNELAILVQGNWAVKSEVLYGDSSERNSTSVTGISINLFIAARDYLLWLFNQERLVSRLEYSKRVRIPDYDVIELFNQLSIFKRDLLKWELKLPTDTRFLKQFPEVVQRQANFWKVRRNNELSIFHS</sequence>
<dbReference type="Pfam" id="PF04801">
    <property type="entry name" value="RPC5"/>
    <property type="match status" value="1"/>
</dbReference>
<evidence type="ECO:0000313" key="2">
    <source>
        <dbReference type="Proteomes" id="UP001234787"/>
    </source>
</evidence>
<dbReference type="AlphaFoldDB" id="A0AAD3NU72"/>
<dbReference type="GO" id="GO:0005666">
    <property type="term" value="C:RNA polymerase III complex"/>
    <property type="evidence" value="ECO:0007669"/>
    <property type="project" value="TreeGrafter"/>
</dbReference>
<evidence type="ECO:0000313" key="1">
    <source>
        <dbReference type="EMBL" id="GLJ59117.1"/>
    </source>
</evidence>
<protein>
    <recommendedName>
        <fullName evidence="3">DNA-directed RNA polymerase III subunit RPC5</fullName>
    </recommendedName>
</protein>
<proteinExistence type="predicted"/>
<dbReference type="Proteomes" id="UP001234787">
    <property type="component" value="Unassembled WGS sequence"/>
</dbReference>